<dbReference type="GO" id="GO:0016887">
    <property type="term" value="F:ATP hydrolysis activity"/>
    <property type="evidence" value="ECO:0007669"/>
    <property type="project" value="InterPro"/>
</dbReference>
<evidence type="ECO:0000256" key="1">
    <source>
        <dbReference type="SAM" id="MobiDB-lite"/>
    </source>
</evidence>
<dbReference type="InterPro" id="IPR003593">
    <property type="entry name" value="AAA+_ATPase"/>
</dbReference>
<dbReference type="Gene3D" id="3.40.50.300">
    <property type="entry name" value="P-loop containing nucleotide triphosphate hydrolases"/>
    <property type="match status" value="1"/>
</dbReference>
<name>A0A5R9EAY4_9ACTN</name>
<sequence length="378" mass="41233">MHPSLGSLRWSGSGGCSCSRRTKDEEPGVPEVNPRTSEDDDPGPDAPDEWLIYRGTGEPHDGIGALPGPPPWRDFDGGPLVEPGPAAESSSARRLGAYRHMAQLHRPGAEELEIVNAALYLRRPLLVTGDPGAGKSTLAHAVAYELGLGRVLRWPVVSRSVLGDGLYRYDAIARLQDTQIARDTRGTTTPGGIGSYLRLGPLGTALLPTAKPRVLLIDELDKSDIDLPNDLLNVLEEGEFTIPELERIADREPEVEVLTDDGAKVTVRDGLIRCRAFPFVVLTSNGERDFPAPLLRRCVSLELGRPDHKRLATVVRAHLGEEAARSGDDLIQAFLSRSRSELLATDQLLNAIYLTHYAAQPTRDRIADLLIQALDRPR</sequence>
<dbReference type="OrthoDB" id="9783370at2"/>
<accession>A0A5R9EAY4</accession>
<dbReference type="EMBL" id="VAWE01000001">
    <property type="protein sequence ID" value="TLQ47301.1"/>
    <property type="molecule type" value="Genomic_DNA"/>
</dbReference>
<dbReference type="AlphaFoldDB" id="A0A5R9EAY4"/>
<dbReference type="CDD" id="cd00009">
    <property type="entry name" value="AAA"/>
    <property type="match status" value="1"/>
</dbReference>
<protein>
    <submittedName>
        <fullName evidence="3">MoxR family ATPase</fullName>
    </submittedName>
</protein>
<dbReference type="GO" id="GO:0005524">
    <property type="term" value="F:ATP binding"/>
    <property type="evidence" value="ECO:0007669"/>
    <property type="project" value="InterPro"/>
</dbReference>
<evidence type="ECO:0000313" key="4">
    <source>
        <dbReference type="Proteomes" id="UP000305921"/>
    </source>
</evidence>
<feature type="compositionally biased region" description="Low complexity" evidence="1">
    <location>
        <begin position="1"/>
        <end position="19"/>
    </location>
</feature>
<feature type="compositionally biased region" description="Acidic residues" evidence="1">
    <location>
        <begin position="38"/>
        <end position="48"/>
    </location>
</feature>
<dbReference type="Pfam" id="PF07728">
    <property type="entry name" value="AAA_5"/>
    <property type="match status" value="1"/>
</dbReference>
<dbReference type="InterPro" id="IPR011704">
    <property type="entry name" value="ATPase_dyneun-rel_AAA"/>
</dbReference>
<comment type="caution">
    <text evidence="3">The sequence shown here is derived from an EMBL/GenBank/DDBJ whole genome shotgun (WGS) entry which is preliminary data.</text>
</comment>
<dbReference type="InterPro" id="IPR027417">
    <property type="entry name" value="P-loop_NTPase"/>
</dbReference>
<evidence type="ECO:0000259" key="2">
    <source>
        <dbReference type="SMART" id="SM00382"/>
    </source>
</evidence>
<reference evidence="3 4" key="1">
    <citation type="submission" date="2019-05" db="EMBL/GenBank/DDBJ databases">
        <title>Streptomyces marianii sp. nov., a novel marine actinomycete from southern coast of India.</title>
        <authorList>
            <person name="Iniyan A.M."/>
            <person name="Wink J."/>
            <person name="Ramprasad E."/>
            <person name="Ramana C.V."/>
            <person name="Bunk B."/>
            <person name="Sproer C."/>
            <person name="Joseph F.-J.R.S."/>
            <person name="Vincent S.G.P."/>
        </authorList>
    </citation>
    <scope>NUCLEOTIDE SEQUENCE [LARGE SCALE GENOMIC DNA]</scope>
    <source>
        <strain evidence="3 4">ICN19</strain>
    </source>
</reference>
<dbReference type="SMART" id="SM00382">
    <property type="entry name" value="AAA"/>
    <property type="match status" value="1"/>
</dbReference>
<evidence type="ECO:0000313" key="3">
    <source>
        <dbReference type="EMBL" id="TLQ47301.1"/>
    </source>
</evidence>
<feature type="domain" description="AAA+ ATPase" evidence="2">
    <location>
        <begin position="121"/>
        <end position="307"/>
    </location>
</feature>
<dbReference type="SUPFAM" id="SSF52540">
    <property type="entry name" value="P-loop containing nucleoside triphosphate hydrolases"/>
    <property type="match status" value="1"/>
</dbReference>
<dbReference type="Proteomes" id="UP000305921">
    <property type="component" value="Unassembled WGS sequence"/>
</dbReference>
<gene>
    <name evidence="3" type="ORF">FEF34_33990</name>
</gene>
<organism evidence="3 4">
    <name type="scientific">Streptomyces marianii</name>
    <dbReference type="NCBI Taxonomy" id="1817406"/>
    <lineage>
        <taxon>Bacteria</taxon>
        <taxon>Bacillati</taxon>
        <taxon>Actinomycetota</taxon>
        <taxon>Actinomycetes</taxon>
        <taxon>Kitasatosporales</taxon>
        <taxon>Streptomycetaceae</taxon>
        <taxon>Streptomyces</taxon>
    </lineage>
</organism>
<proteinExistence type="predicted"/>
<keyword evidence="4" id="KW-1185">Reference proteome</keyword>
<feature type="region of interest" description="Disordered" evidence="1">
    <location>
        <begin position="1"/>
        <end position="89"/>
    </location>
</feature>